<dbReference type="STRING" id="1419482.SAMN05444266_104358"/>
<proteinExistence type="predicted"/>
<gene>
    <name evidence="1" type="ORF">SAMN05444266_104358</name>
</gene>
<dbReference type="EMBL" id="FRBL01000004">
    <property type="protein sequence ID" value="SHL67468.1"/>
    <property type="molecule type" value="Genomic_DNA"/>
</dbReference>
<evidence type="ECO:0000313" key="1">
    <source>
        <dbReference type="EMBL" id="SHL67468.1"/>
    </source>
</evidence>
<sequence>MTNMSVFYLYSYHEKEIIIHLNNSAYGDDLSIIVIINIFAILQIKIF</sequence>
<organism evidence="1 2">
    <name type="scientific">Chitinophaga jiangningensis</name>
    <dbReference type="NCBI Taxonomy" id="1419482"/>
    <lineage>
        <taxon>Bacteria</taxon>
        <taxon>Pseudomonadati</taxon>
        <taxon>Bacteroidota</taxon>
        <taxon>Chitinophagia</taxon>
        <taxon>Chitinophagales</taxon>
        <taxon>Chitinophagaceae</taxon>
        <taxon>Chitinophaga</taxon>
    </lineage>
</organism>
<name>A0A1M7CJM6_9BACT</name>
<evidence type="ECO:0000313" key="2">
    <source>
        <dbReference type="Proteomes" id="UP000184420"/>
    </source>
</evidence>
<accession>A0A1M7CJM6</accession>
<dbReference type="AlphaFoldDB" id="A0A1M7CJM6"/>
<protein>
    <submittedName>
        <fullName evidence="1">Uncharacterized protein</fullName>
    </submittedName>
</protein>
<reference evidence="1 2" key="1">
    <citation type="submission" date="2016-11" db="EMBL/GenBank/DDBJ databases">
        <authorList>
            <person name="Jaros S."/>
            <person name="Januszkiewicz K."/>
            <person name="Wedrychowicz H."/>
        </authorList>
    </citation>
    <scope>NUCLEOTIDE SEQUENCE [LARGE SCALE GENOMIC DNA]</scope>
    <source>
        <strain evidence="1 2">DSM 27406</strain>
    </source>
</reference>
<keyword evidence="2" id="KW-1185">Reference proteome</keyword>
<dbReference type="Proteomes" id="UP000184420">
    <property type="component" value="Unassembled WGS sequence"/>
</dbReference>